<organism evidence="1 2">
    <name type="scientific">Flammeovirga yaeyamensis</name>
    <dbReference type="NCBI Taxonomy" id="367791"/>
    <lineage>
        <taxon>Bacteria</taxon>
        <taxon>Pseudomonadati</taxon>
        <taxon>Bacteroidota</taxon>
        <taxon>Cytophagia</taxon>
        <taxon>Cytophagales</taxon>
        <taxon>Flammeovirgaceae</taxon>
        <taxon>Flammeovirga</taxon>
    </lineage>
</organism>
<evidence type="ECO:0000313" key="2">
    <source>
        <dbReference type="Proteomes" id="UP000678679"/>
    </source>
</evidence>
<reference evidence="1 2" key="1">
    <citation type="submission" date="2021-05" db="EMBL/GenBank/DDBJ databases">
        <title>Comparative genomic studies on the polysaccharide-degrading batcterial strains of the Flammeovirga genus.</title>
        <authorList>
            <person name="Zewei F."/>
            <person name="Zheng Z."/>
            <person name="Yu L."/>
            <person name="Ruyue G."/>
            <person name="Yanhong M."/>
            <person name="Yuanyuan C."/>
            <person name="Jingyan G."/>
            <person name="Wenjun H."/>
        </authorList>
    </citation>
    <scope>NUCLEOTIDE SEQUENCE [LARGE SCALE GENOMIC DNA]</scope>
    <source>
        <strain evidence="1 2">NBRC:100898</strain>
    </source>
</reference>
<proteinExistence type="predicted"/>
<sequence length="417" mass="47883">MKFNILITLFFLLVIQSVFAQKAERKELYKLDSAKYSDDNFPPGRFQILSGQFYPNWEPHLGKGLLPLPKYYQWKQKLSSKGIDYLLVFSPEYQLGTKGGALHGNSEQDVIISWRVAENENSYSKFLFWGLNVYRFTGTTPSELSAEQGLTVGTIGGADAKSFWMLGTFFFEQGLLKHKLKLRVGHLFTNMLYATNKYMADDRDTFINGILNSPEGVQWTSQKSLGFNFQYDFGKFYVMGGFQDQKSDPRYPNFNSFLDGDYVYLGEVGYTPNRGTNHEGFYSLTMNYNTAYDNVSSGYGLLFNFHQDINSVIGVYGKYGQSFERFGYFKRAYAAGLAVNGPFGWDYDQISIAYLNGDPSDPTLNNSDQGINMYYKWLLTYRTDFTVDAQYYFDRSKALPTDRDNAFLIGMRLRTIF</sequence>
<keyword evidence="2" id="KW-1185">Reference proteome</keyword>
<accession>A0AAX1N850</accession>
<protein>
    <submittedName>
        <fullName evidence="1">Carbohydrate porin</fullName>
    </submittedName>
</protein>
<evidence type="ECO:0000313" key="1">
    <source>
        <dbReference type="EMBL" id="QWG01973.1"/>
    </source>
</evidence>
<gene>
    <name evidence="1" type="ORF">KMW28_20465</name>
</gene>
<dbReference type="Proteomes" id="UP000678679">
    <property type="component" value="Chromosome 1"/>
</dbReference>
<name>A0AAX1N850_9BACT</name>
<dbReference type="AlphaFoldDB" id="A0AAX1N850"/>
<dbReference type="EMBL" id="CP076132">
    <property type="protein sequence ID" value="QWG01973.1"/>
    <property type="molecule type" value="Genomic_DNA"/>
</dbReference>
<dbReference type="KEGG" id="fya:KMW28_20465"/>
<dbReference type="RefSeq" id="WP_169665660.1">
    <property type="nucleotide sequence ID" value="NZ_CP076132.1"/>
</dbReference>